<evidence type="ECO:0000256" key="2">
    <source>
        <dbReference type="ARBA" id="ARBA00022801"/>
    </source>
</evidence>
<keyword evidence="2" id="KW-0378">Hydrolase</keyword>
<gene>
    <name evidence="5" type="ORF">GCM10020367_04580</name>
    <name evidence="6" type="ORF">GCM10020367_64270</name>
</gene>
<dbReference type="EMBL" id="BAAAYL010000001">
    <property type="protein sequence ID" value="GAA3379693.1"/>
    <property type="molecule type" value="Genomic_DNA"/>
</dbReference>
<keyword evidence="1" id="KW-0547">Nucleotide-binding</keyword>
<evidence type="ECO:0000313" key="5">
    <source>
        <dbReference type="EMBL" id="GAA3368002.1"/>
    </source>
</evidence>
<organism evidence="5 7">
    <name type="scientific">Streptomyces sannanensis</name>
    <dbReference type="NCBI Taxonomy" id="285536"/>
    <lineage>
        <taxon>Bacteria</taxon>
        <taxon>Bacillati</taxon>
        <taxon>Actinomycetota</taxon>
        <taxon>Actinomycetes</taxon>
        <taxon>Kitasatosporales</taxon>
        <taxon>Streptomycetaceae</taxon>
        <taxon>Streptomyces</taxon>
    </lineage>
</organism>
<protein>
    <submittedName>
        <fullName evidence="5">NTPase</fullName>
    </submittedName>
</protein>
<sequence>MPTRILIEGRPGVGKTTAVRRLATLLHTRDVIGFTTEEIREGGTRIGFALETLDGRRAVLAHAGFPGPPRVGRYGVDLGVMERLALPSLEQASRNPAPGQLVLIDELGRMELAYVPFRETVRSLFGADVDIVATVHAHIDPFTDALKQRSGVAVVRLTQANRDALPEELAARLEHG</sequence>
<accession>A0ABP6S4S4</accession>
<keyword evidence="7" id="KW-1185">Reference proteome</keyword>
<evidence type="ECO:0000256" key="1">
    <source>
        <dbReference type="ARBA" id="ARBA00022741"/>
    </source>
</evidence>
<dbReference type="PANTHER" id="PTHR43146:SF1">
    <property type="entry name" value="CANCER-RELATED NUCLEOSIDE-TRIPHOSPHATASE"/>
    <property type="match status" value="1"/>
</dbReference>
<name>A0ABP6S4S4_9ACTN</name>
<evidence type="ECO:0000259" key="4">
    <source>
        <dbReference type="SMART" id="SM00382"/>
    </source>
</evidence>
<dbReference type="PANTHER" id="PTHR43146">
    <property type="entry name" value="CANCER-RELATED NUCLEOSIDE-TRIPHOSPHATASE"/>
    <property type="match status" value="1"/>
</dbReference>
<proteinExistence type="predicted"/>
<dbReference type="InterPro" id="IPR004948">
    <property type="entry name" value="Nuc-triphosphatase_THEP1"/>
</dbReference>
<dbReference type="RefSeq" id="WP_345034180.1">
    <property type="nucleotide sequence ID" value="NZ_BAAAYL010000001.1"/>
</dbReference>
<dbReference type="InterPro" id="IPR003593">
    <property type="entry name" value="AAA+_ATPase"/>
</dbReference>
<keyword evidence="3" id="KW-0067">ATP-binding</keyword>
<evidence type="ECO:0000313" key="7">
    <source>
        <dbReference type="Proteomes" id="UP001499990"/>
    </source>
</evidence>
<reference evidence="5" key="1">
    <citation type="journal article" date="2014" name="Int. J. Syst. Evol. Microbiol.">
        <title>Complete genome of a new Firmicutes species belonging to the dominant human colonic microbiota ('Ruminococcus bicirculans') reveals two chromosomes and a selective capacity to utilize plant glucans.</title>
        <authorList>
            <consortium name="NISC Comparative Sequencing Program"/>
            <person name="Wegmann U."/>
            <person name="Louis P."/>
            <person name="Goesmann A."/>
            <person name="Henrissat B."/>
            <person name="Duncan S.H."/>
            <person name="Flint H.J."/>
        </authorList>
    </citation>
    <scope>NUCLEOTIDE SEQUENCE</scope>
    <source>
        <strain evidence="5">JCM 9651</strain>
    </source>
</reference>
<dbReference type="Gene3D" id="3.40.50.300">
    <property type="entry name" value="P-loop containing nucleotide triphosphate hydrolases"/>
    <property type="match status" value="1"/>
</dbReference>
<dbReference type="NCBIfam" id="NF010248">
    <property type="entry name" value="PRK13695.1"/>
    <property type="match status" value="1"/>
</dbReference>
<dbReference type="EMBL" id="BAAAYL010000001">
    <property type="protein sequence ID" value="GAA3368002.1"/>
    <property type="molecule type" value="Genomic_DNA"/>
</dbReference>
<evidence type="ECO:0000256" key="3">
    <source>
        <dbReference type="ARBA" id="ARBA00022840"/>
    </source>
</evidence>
<feature type="domain" description="AAA+ ATPase" evidence="4">
    <location>
        <begin position="1"/>
        <end position="160"/>
    </location>
</feature>
<evidence type="ECO:0000313" key="6">
    <source>
        <dbReference type="EMBL" id="GAA3379693.1"/>
    </source>
</evidence>
<dbReference type="SMART" id="SM00382">
    <property type="entry name" value="AAA"/>
    <property type="match status" value="1"/>
</dbReference>
<dbReference type="Pfam" id="PF03266">
    <property type="entry name" value="NTPase_1"/>
    <property type="match status" value="1"/>
</dbReference>
<dbReference type="SUPFAM" id="SSF52540">
    <property type="entry name" value="P-loop containing nucleoside triphosphate hydrolases"/>
    <property type="match status" value="1"/>
</dbReference>
<reference evidence="7" key="2">
    <citation type="journal article" date="2019" name="Int. J. Syst. Evol. Microbiol.">
        <title>The Global Catalogue of Microorganisms (GCM) 10K type strain sequencing project: providing services to taxonomists for standard genome sequencing and annotation.</title>
        <authorList>
            <consortium name="The Broad Institute Genomics Platform"/>
            <consortium name="The Broad Institute Genome Sequencing Center for Infectious Disease"/>
            <person name="Wu L."/>
            <person name="Ma J."/>
        </authorList>
    </citation>
    <scope>NUCLEOTIDE SEQUENCE [LARGE SCALE GENOMIC DNA]</scope>
    <source>
        <strain evidence="7">JCM 9651</strain>
    </source>
</reference>
<dbReference type="InterPro" id="IPR027417">
    <property type="entry name" value="P-loop_NTPase"/>
</dbReference>
<comment type="caution">
    <text evidence="5">The sequence shown here is derived from an EMBL/GenBank/DDBJ whole genome shotgun (WGS) entry which is preliminary data.</text>
</comment>
<reference evidence="5" key="3">
    <citation type="submission" date="2023-12" db="EMBL/GenBank/DDBJ databases">
        <authorList>
            <person name="Sun Q."/>
            <person name="Inoue M."/>
        </authorList>
    </citation>
    <scope>NUCLEOTIDE SEQUENCE</scope>
    <source>
        <strain evidence="5">JCM 9651</strain>
    </source>
</reference>
<dbReference type="Proteomes" id="UP001499990">
    <property type="component" value="Unassembled WGS sequence"/>
</dbReference>